<reference evidence="2" key="1">
    <citation type="journal article" date="2021" name="PeerJ">
        <title>Extensive microbial diversity within the chicken gut microbiome revealed by metagenomics and culture.</title>
        <authorList>
            <person name="Gilroy R."/>
            <person name="Ravi A."/>
            <person name="Getino M."/>
            <person name="Pursley I."/>
            <person name="Horton D.L."/>
            <person name="Alikhan N.F."/>
            <person name="Baker D."/>
            <person name="Gharbi K."/>
            <person name="Hall N."/>
            <person name="Watson M."/>
            <person name="Adriaenssens E.M."/>
            <person name="Foster-Nyarko E."/>
            <person name="Jarju S."/>
            <person name="Secka A."/>
            <person name="Antonio M."/>
            <person name="Oren A."/>
            <person name="Chaudhuri R.R."/>
            <person name="La Ragione R."/>
            <person name="Hildebrand F."/>
            <person name="Pallen M.J."/>
        </authorList>
    </citation>
    <scope>NUCLEOTIDE SEQUENCE</scope>
    <source>
        <strain evidence="2">Gambia16-554</strain>
    </source>
</reference>
<dbReference type="Gene3D" id="3.40.50.1460">
    <property type="match status" value="1"/>
</dbReference>
<accession>A0A9D2GPA4</accession>
<dbReference type="PANTHER" id="PTHR37841:SF1">
    <property type="entry name" value="DUF3298 DOMAIN-CONTAINING PROTEIN"/>
    <property type="match status" value="1"/>
</dbReference>
<dbReference type="SUPFAM" id="SSF69360">
    <property type="entry name" value="Cell wall binding repeat"/>
    <property type="match status" value="1"/>
</dbReference>
<comment type="caution">
    <text evidence="2">The sequence shown here is derived from an EMBL/GenBank/DDBJ whole genome shotgun (WGS) entry which is preliminary data.</text>
</comment>
<feature type="signal peptide" evidence="1">
    <location>
        <begin position="1"/>
        <end position="23"/>
    </location>
</feature>
<dbReference type="EMBL" id="DXAW01000082">
    <property type="protein sequence ID" value="HIZ85691.1"/>
    <property type="molecule type" value="Genomic_DNA"/>
</dbReference>
<organism evidence="2 3">
    <name type="scientific">Candidatus Coprenecus stercoravium</name>
    <dbReference type="NCBI Taxonomy" id="2840735"/>
    <lineage>
        <taxon>Bacteria</taxon>
        <taxon>Pseudomonadati</taxon>
        <taxon>Bacteroidota</taxon>
        <taxon>Bacteroidia</taxon>
        <taxon>Bacteroidales</taxon>
        <taxon>Rikenellaceae</taxon>
        <taxon>Rikenellaceae incertae sedis</taxon>
        <taxon>Candidatus Coprenecus</taxon>
    </lineage>
</organism>
<sequence>MRNFRQAAVTALIMTAAVMTANAQSLMPYRDWFGSYGFTDSVGNIVIECRFDDVKAFSEGYAPVLSRGGDIIGEGGVFGTLSPTLKWGYIDTSGIIVIPCRFDIANRFSEGYAAVMSGNKWGFIDHYGDTLVNYKYDEVKDFVNGYAAVRRSQQWGYIDTGGQETVPCIYDVAGSFGTDGFAAVTKADSSGFVFRNGDWYANKDRALDWIRGIPFSIYAKDKMMNLMNEWQRRQSDETVADWEARVNEETFMARLEGLEMRSEAEYLAANQLEAPQYTLGTYDTAAAAFNVTVSDVTGRSFHIDLPVPVQDTATVSTVWKRAKARLRYFVDRDRASIAEAVFTLPGKRVYTWLNARDTGRHGLLLDYNLENMDFSIPGKIYRQMRSCEGDSAAVDTDYGIPQAKGRNKDTYAIIIANGQYRTGETVPYAANDGNTFYQYCLRRLGIPRDNIKMVIDAASSDMRSIESWLERTSRLFSVDSRVIVYFAGLCDEDDGLKEPYLLPVDYSTGGVQGGISLRRLYTSLLHSAMDNALFLIDASYGETGRDGMRSDLFNNTAPGISELQPEERMVVFYGADETSGAYPYPQKRHGLFTYFLLKALQNNPEISYGALFDYINANVRQTSESLYGEEQRPEVYSSEWDGEAWRDFSL</sequence>
<evidence type="ECO:0000313" key="3">
    <source>
        <dbReference type="Proteomes" id="UP000824115"/>
    </source>
</evidence>
<name>A0A9D2GPA4_9BACT</name>
<protein>
    <submittedName>
        <fullName evidence="2">WG repeat-containing protein</fullName>
    </submittedName>
</protein>
<dbReference type="PANTHER" id="PTHR37841">
    <property type="entry name" value="GLR2918 PROTEIN"/>
    <property type="match status" value="1"/>
</dbReference>
<gene>
    <name evidence="2" type="ORF">IAC04_04290</name>
</gene>
<dbReference type="InterPro" id="IPR032774">
    <property type="entry name" value="WG_beta_rep"/>
</dbReference>
<reference evidence="2" key="2">
    <citation type="submission" date="2021-04" db="EMBL/GenBank/DDBJ databases">
        <authorList>
            <person name="Gilroy R."/>
        </authorList>
    </citation>
    <scope>NUCLEOTIDE SEQUENCE</scope>
    <source>
        <strain evidence="2">Gambia16-554</strain>
    </source>
</reference>
<keyword evidence="1" id="KW-0732">Signal</keyword>
<dbReference type="InterPro" id="IPR029030">
    <property type="entry name" value="Caspase-like_dom_sf"/>
</dbReference>
<dbReference type="SUPFAM" id="SSF52129">
    <property type="entry name" value="Caspase-like"/>
    <property type="match status" value="1"/>
</dbReference>
<proteinExistence type="predicted"/>
<feature type="chain" id="PRO_5038608267" evidence="1">
    <location>
        <begin position="24"/>
        <end position="650"/>
    </location>
</feature>
<dbReference type="Pfam" id="PF14903">
    <property type="entry name" value="WG_beta_rep"/>
    <property type="match status" value="3"/>
</dbReference>
<evidence type="ECO:0000313" key="2">
    <source>
        <dbReference type="EMBL" id="HIZ85691.1"/>
    </source>
</evidence>
<dbReference type="Proteomes" id="UP000824115">
    <property type="component" value="Unassembled WGS sequence"/>
</dbReference>
<evidence type="ECO:0000256" key="1">
    <source>
        <dbReference type="SAM" id="SignalP"/>
    </source>
</evidence>
<dbReference type="AlphaFoldDB" id="A0A9D2GPA4"/>